<evidence type="ECO:0000313" key="9">
    <source>
        <dbReference type="EMBL" id="BAJ75041.1"/>
    </source>
</evidence>
<feature type="domain" description="Glycosyl hydrolase family 36 C-terminal" evidence="7">
    <location>
        <begin position="622"/>
        <end position="700"/>
    </location>
</feature>
<keyword evidence="4 5" id="KW-0326">Glycosidase</keyword>
<dbReference type="InterPro" id="IPR017853">
    <property type="entry name" value="GH"/>
</dbReference>
<dbReference type="PANTHER" id="PTHR43053:SF3">
    <property type="entry name" value="ALPHA-GALACTOSIDASE C-RELATED"/>
    <property type="match status" value="1"/>
</dbReference>
<dbReference type="PANTHER" id="PTHR43053">
    <property type="entry name" value="GLYCOSIDASE FAMILY 31"/>
    <property type="match status" value="1"/>
</dbReference>
<dbReference type="HOGENOM" id="CLU_009640_3_1_11"/>
<dbReference type="FunFam" id="3.20.20.70:FF:000118">
    <property type="entry name" value="Alpha-galactosidase"/>
    <property type="match status" value="1"/>
</dbReference>
<sequence length="716" mass="78652">MTMTTAAGPRAVHVRRGGTSLIVRLDDDALPTILHWGPEVPAGDEDELLVATAGPVGDSLVQAQPQVGVLPLHSRGWLGHPGLRGSRAGRAWSFDPSTVTHDVGDTPGEPARLVSVAVDEVDRLEVTTELLLEPSGLVRVRAGVRNLGDADYELTVLEPALPVPAVADEILDMTGRHAHERHPQRGAFRQGRWTREAWGGRPGHDSATVLCAGETGFGFRRGLVWGVHLAWSGNGAVSAERTATGWRMLSGGEKPLPGEIVLAPGESHESPWLMGSWGRGLDALSHRFHEYLRARPSHPRVERPIILNTWEAVYFEHDLARLRDLADRAAELGVERFVLDDGWFTGRRDDTAGLGDWQVDADVWPDGLGPLADHVHGLGMQFGLWFEPEMVNLDSHLARRHPEWVLQSSHGPGLPSRNQHVLDLGREEAFAYVLDAMSTVIERHRIDYLKWDHNRPLVDAGHGPDHTPGVHAQTLAAYRLMDELKRRHPGLEIESCSAGGGRIDLGVMQHADRVWVSDCIDAHERQRLQRWSSLLLPPELLGTHVGADRDHTTGRVLDLDFRAGTALFGHFGVEWDLAKADPAQLAQLRRWIELHKELRPLLHHGTVVHADGTNPAVEVEGVVAHDGSDALYRMSTVDHSAQWPLGRITLPGLDPERRYRVTVQEPSAPDSTRHPVPAWMAAGVTLTGASLETIGVATPLTDVDRLILLRARAVDA</sequence>
<evidence type="ECO:0000256" key="3">
    <source>
        <dbReference type="ARBA" id="ARBA00022801"/>
    </source>
</evidence>
<evidence type="ECO:0000259" key="8">
    <source>
        <dbReference type="Pfam" id="PF16875"/>
    </source>
</evidence>
<protein>
    <recommendedName>
        <fullName evidence="2 5">Alpha-galactosidase</fullName>
        <ecNumber evidence="2 5">3.2.1.22</ecNumber>
    </recommendedName>
</protein>
<dbReference type="Pfam" id="PF02065">
    <property type="entry name" value="Melibiase"/>
    <property type="match status" value="1"/>
</dbReference>
<dbReference type="AlphaFoldDB" id="E8NDZ6"/>
<feature type="active site" description="Proton donor" evidence="6">
    <location>
        <position position="518"/>
    </location>
</feature>
<dbReference type="PRINTS" id="PR00743">
    <property type="entry name" value="GLHYDRLASE36"/>
</dbReference>
<reference key="2">
    <citation type="submission" date="2011-02" db="EMBL/GenBank/DDBJ databases">
        <title>Genome sequence of Microbacterium testaceum StLB037.</title>
        <authorList>
            <person name="Morohoshi T."/>
            <person name="Wang W.Z."/>
            <person name="Someya N."/>
            <person name="Ikeda T."/>
        </authorList>
    </citation>
    <scope>NUCLEOTIDE SEQUENCE</scope>
    <source>
        <strain>StLB037</strain>
    </source>
</reference>
<dbReference type="GO" id="GO:0004557">
    <property type="term" value="F:alpha-galactosidase activity"/>
    <property type="evidence" value="ECO:0007669"/>
    <property type="project" value="UniProtKB-UniRule"/>
</dbReference>
<dbReference type="Gene3D" id="2.70.98.60">
    <property type="entry name" value="alpha-galactosidase from lactobacil brevis"/>
    <property type="match status" value="1"/>
</dbReference>
<dbReference type="GO" id="GO:0016052">
    <property type="term" value="P:carbohydrate catabolic process"/>
    <property type="evidence" value="ECO:0007669"/>
    <property type="project" value="InterPro"/>
</dbReference>
<dbReference type="InterPro" id="IPR038417">
    <property type="entry name" value="Alpga-gal_N_sf"/>
</dbReference>
<dbReference type="Gene3D" id="2.60.40.1180">
    <property type="entry name" value="Golgi alpha-mannosidase II"/>
    <property type="match status" value="1"/>
</dbReference>
<dbReference type="InterPro" id="IPR002252">
    <property type="entry name" value="Glyco_hydro_36"/>
</dbReference>
<dbReference type="InterPro" id="IPR000111">
    <property type="entry name" value="Glyco_hydro_27/36_CS"/>
</dbReference>
<feature type="active site" description="Nucleophile" evidence="6">
    <location>
        <position position="452"/>
    </location>
</feature>
<dbReference type="InterPro" id="IPR013785">
    <property type="entry name" value="Aldolase_TIM"/>
</dbReference>
<evidence type="ECO:0000256" key="6">
    <source>
        <dbReference type="PIRSR" id="PIRSR005536-1"/>
    </source>
</evidence>
<evidence type="ECO:0000256" key="4">
    <source>
        <dbReference type="ARBA" id="ARBA00023295"/>
    </source>
</evidence>
<dbReference type="RefSeq" id="WP_013585166.1">
    <property type="nucleotide sequence ID" value="NC_015125.1"/>
</dbReference>
<dbReference type="CDD" id="cd14791">
    <property type="entry name" value="GH36"/>
    <property type="match status" value="1"/>
</dbReference>
<dbReference type="InterPro" id="IPR013780">
    <property type="entry name" value="Glyco_hydro_b"/>
</dbReference>
<dbReference type="Pfam" id="PF16874">
    <property type="entry name" value="Glyco_hydro_36C"/>
    <property type="match status" value="1"/>
</dbReference>
<dbReference type="InterPro" id="IPR050985">
    <property type="entry name" value="Alpha-glycosidase_related"/>
</dbReference>
<evidence type="ECO:0000313" key="10">
    <source>
        <dbReference type="Proteomes" id="UP000008975"/>
    </source>
</evidence>
<dbReference type="EC" id="3.2.1.22" evidence="2 5"/>
<evidence type="ECO:0000256" key="2">
    <source>
        <dbReference type="ARBA" id="ARBA00012755"/>
    </source>
</evidence>
<feature type="domain" description="Glycosyl hydrolase family 36 N-terminal" evidence="8">
    <location>
        <begin position="30"/>
        <end position="262"/>
    </location>
</feature>
<proteinExistence type="inferred from homology"/>
<gene>
    <name evidence="9" type="ordered locus">MTES_2077</name>
</gene>
<dbReference type="InterPro" id="IPR031704">
    <property type="entry name" value="Glyco_hydro_36_N"/>
</dbReference>
<dbReference type="Gene3D" id="3.20.20.70">
    <property type="entry name" value="Aldolase class I"/>
    <property type="match status" value="1"/>
</dbReference>
<comment type="catalytic activity">
    <reaction evidence="1 5">
        <text>Hydrolysis of terminal, non-reducing alpha-D-galactose residues in alpha-D-galactosides, including galactose oligosaccharides, galactomannans and galactolipids.</text>
        <dbReference type="EC" id="3.2.1.22"/>
    </reaction>
</comment>
<dbReference type="Proteomes" id="UP000008975">
    <property type="component" value="Chromosome"/>
</dbReference>
<dbReference type="eggNOG" id="COG3345">
    <property type="taxonomic scope" value="Bacteria"/>
</dbReference>
<dbReference type="SUPFAM" id="SSF51445">
    <property type="entry name" value="(Trans)glycosidases"/>
    <property type="match status" value="1"/>
</dbReference>
<evidence type="ECO:0000256" key="5">
    <source>
        <dbReference type="PIRNR" id="PIRNR005536"/>
    </source>
</evidence>
<name>E8NDZ6_MICTS</name>
<evidence type="ECO:0000259" key="7">
    <source>
        <dbReference type="Pfam" id="PF16874"/>
    </source>
</evidence>
<comment type="similarity">
    <text evidence="5">Belongs to the glycosyl hydrolase.</text>
</comment>
<dbReference type="Pfam" id="PF16875">
    <property type="entry name" value="Glyco_hydro_36N"/>
    <property type="match status" value="1"/>
</dbReference>
<dbReference type="PIRSF" id="PIRSF005536">
    <property type="entry name" value="Agal"/>
    <property type="match status" value="1"/>
</dbReference>
<dbReference type="InterPro" id="IPR031705">
    <property type="entry name" value="Glyco_hydro_36_C"/>
</dbReference>
<organism evidence="9 10">
    <name type="scientific">Microbacterium testaceum (strain StLB037)</name>
    <dbReference type="NCBI Taxonomy" id="979556"/>
    <lineage>
        <taxon>Bacteria</taxon>
        <taxon>Bacillati</taxon>
        <taxon>Actinomycetota</taxon>
        <taxon>Actinomycetes</taxon>
        <taxon>Micrococcales</taxon>
        <taxon>Microbacteriaceae</taxon>
        <taxon>Microbacterium</taxon>
    </lineage>
</organism>
<keyword evidence="3 5" id="KW-0378">Hydrolase</keyword>
<evidence type="ECO:0000256" key="1">
    <source>
        <dbReference type="ARBA" id="ARBA00001255"/>
    </source>
</evidence>
<reference evidence="9 10" key="1">
    <citation type="journal article" date="2011" name="J. Bacteriol.">
        <title>Genome sequence of Microbacterium testaceum StLB037, an N-acylhomoserine lactone-degrading bacterium isolated from potato leaves.</title>
        <authorList>
            <person name="Morohoshi T."/>
            <person name="Wang W.-Z."/>
            <person name="Someya N."/>
            <person name="Ikeda T."/>
        </authorList>
    </citation>
    <scope>NUCLEOTIDE SEQUENCE [LARGE SCALE GENOMIC DNA]</scope>
    <source>
        <strain evidence="9 10">StLB037</strain>
    </source>
</reference>
<accession>E8NDZ6</accession>
<dbReference type="PROSITE" id="PS00512">
    <property type="entry name" value="ALPHA_GALACTOSIDASE"/>
    <property type="match status" value="1"/>
</dbReference>
<dbReference type="KEGG" id="mts:MTES_2077"/>
<dbReference type="EMBL" id="AP012052">
    <property type="protein sequence ID" value="BAJ75041.1"/>
    <property type="molecule type" value="Genomic_DNA"/>
</dbReference>
<dbReference type="STRING" id="979556.MTES_2077"/>